<keyword evidence="1" id="KW-1133">Transmembrane helix</keyword>
<keyword evidence="1" id="KW-0812">Transmembrane</keyword>
<organism evidence="2 3">
    <name type="scientific">Candidatus Liptonbacteria bacterium RIFCSPLOWO2_01_FULL_53_13</name>
    <dbReference type="NCBI Taxonomy" id="1798651"/>
    <lineage>
        <taxon>Bacteria</taxon>
        <taxon>Candidatus Liptoniibacteriota</taxon>
    </lineage>
</organism>
<feature type="transmembrane region" description="Helical" evidence="1">
    <location>
        <begin position="56"/>
        <end position="74"/>
    </location>
</feature>
<dbReference type="Proteomes" id="UP000178348">
    <property type="component" value="Unassembled WGS sequence"/>
</dbReference>
<feature type="transmembrane region" description="Helical" evidence="1">
    <location>
        <begin position="6"/>
        <end position="27"/>
    </location>
</feature>
<comment type="caution">
    <text evidence="2">The sequence shown here is derived from an EMBL/GenBank/DDBJ whole genome shotgun (WGS) entry which is preliminary data.</text>
</comment>
<dbReference type="AlphaFoldDB" id="A0A1G2CMS0"/>
<accession>A0A1G2CMS0</accession>
<reference evidence="2 3" key="1">
    <citation type="journal article" date="2016" name="Nat. Commun.">
        <title>Thousands of microbial genomes shed light on interconnected biogeochemical processes in an aquifer system.</title>
        <authorList>
            <person name="Anantharaman K."/>
            <person name="Brown C.T."/>
            <person name="Hug L.A."/>
            <person name="Sharon I."/>
            <person name="Castelle C.J."/>
            <person name="Probst A.J."/>
            <person name="Thomas B.C."/>
            <person name="Singh A."/>
            <person name="Wilkins M.J."/>
            <person name="Karaoz U."/>
            <person name="Brodie E.L."/>
            <person name="Williams K.H."/>
            <person name="Hubbard S.S."/>
            <person name="Banfield J.F."/>
        </authorList>
    </citation>
    <scope>NUCLEOTIDE SEQUENCE [LARGE SCALE GENOMIC DNA]</scope>
</reference>
<keyword evidence="1" id="KW-0472">Membrane</keyword>
<sequence length="84" mass="9851">MNFLKLTLFKVIISLIFTPIGIVLYFYSFPVSSANAGWMGVALFLSFFDITFYPRFFLIFLICYFIACFVSYVINQKKSELPFR</sequence>
<evidence type="ECO:0000313" key="2">
    <source>
        <dbReference type="EMBL" id="OGZ02704.1"/>
    </source>
</evidence>
<proteinExistence type="predicted"/>
<evidence type="ECO:0000313" key="3">
    <source>
        <dbReference type="Proteomes" id="UP000178348"/>
    </source>
</evidence>
<evidence type="ECO:0000256" key="1">
    <source>
        <dbReference type="SAM" id="Phobius"/>
    </source>
</evidence>
<dbReference type="EMBL" id="MHLB01000003">
    <property type="protein sequence ID" value="OGZ02704.1"/>
    <property type="molecule type" value="Genomic_DNA"/>
</dbReference>
<gene>
    <name evidence="2" type="ORF">A2946_01860</name>
</gene>
<protein>
    <submittedName>
        <fullName evidence="2">Uncharacterized protein</fullName>
    </submittedName>
</protein>
<name>A0A1G2CMS0_9BACT</name>